<keyword evidence="5" id="KW-1185">Reference proteome</keyword>
<evidence type="ECO:0000313" key="4">
    <source>
        <dbReference type="EMBL" id="SNR88618.1"/>
    </source>
</evidence>
<keyword evidence="2" id="KW-1133">Transmembrane helix</keyword>
<keyword evidence="2" id="KW-0812">Transmembrane</keyword>
<gene>
    <name evidence="4" type="ORF">SAMN06265360_1283</name>
</gene>
<dbReference type="Proteomes" id="UP000198348">
    <property type="component" value="Unassembled WGS sequence"/>
</dbReference>
<evidence type="ECO:0000256" key="2">
    <source>
        <dbReference type="SAM" id="Phobius"/>
    </source>
</evidence>
<dbReference type="GO" id="GO:0005543">
    <property type="term" value="F:phospholipid binding"/>
    <property type="evidence" value="ECO:0007669"/>
    <property type="project" value="TreeGrafter"/>
</dbReference>
<dbReference type="OrthoDB" id="4510799at2"/>
<feature type="compositionally biased region" description="Basic and acidic residues" evidence="1">
    <location>
        <begin position="423"/>
        <end position="434"/>
    </location>
</feature>
<dbReference type="PANTHER" id="PTHR33371:SF4">
    <property type="entry name" value="INTERMEMBRANE PHOSPHOLIPID TRANSPORT SYSTEM BINDING PROTEIN MLAD"/>
    <property type="match status" value="1"/>
</dbReference>
<keyword evidence="2" id="KW-0472">Membrane</keyword>
<name>A0A239A0H1_9PSEU</name>
<proteinExistence type="predicted"/>
<dbReference type="PANTHER" id="PTHR33371">
    <property type="entry name" value="INTERMEMBRANE PHOSPHOLIPID TRANSPORT SYSTEM BINDING PROTEIN MLAD-RELATED"/>
    <property type="match status" value="1"/>
</dbReference>
<sequence>MTIPHTLLRHIRLGVVLAFVTACVLLFAYLWTSSGGRIPLVSDEGYRVSASVPHVSNLADNADVMVAGTPVGEVVEIEPAGERARVVMQLGERATAVHEGATLRVRSKTLLQETFLEITDGDGAALPHGAALPEDAASPEVDLNDVLDDLDEPARDALAGSVRSLGASTEDSQESISRALTGLGHIGRDGGTAVDALASQSDSLERLTGNTAQLLDALDTRQGQIARLVDDADTVTRATAEGSEQLETVMRELPGVLDATREATDDVTRLSEALGPVATDLTEAAPELTAALEELPATAHDLRGLLPPLDGTLEAAPDTLTRVPTVSGHARELLPQVQVALADVNPMLSYLRPYGRDLAGFLTTTEPAIVDTPNGPVVRLIFVLNEGTVRGLPLDTNEIVDRKNPYPAPGSAVDPGPFTGEYPRVEREESPGDN</sequence>
<reference evidence="4 5" key="1">
    <citation type="submission" date="2017-06" db="EMBL/GenBank/DDBJ databases">
        <authorList>
            <person name="Kim H.J."/>
            <person name="Triplett B.A."/>
        </authorList>
    </citation>
    <scope>NUCLEOTIDE SEQUENCE [LARGE SCALE GENOMIC DNA]</scope>
    <source>
        <strain evidence="4 5">DSM 45207</strain>
    </source>
</reference>
<dbReference type="InterPro" id="IPR052336">
    <property type="entry name" value="MlaD_Phospholipid_Transporter"/>
</dbReference>
<organism evidence="4 5">
    <name type="scientific">Haloechinothrix alba</name>
    <dbReference type="NCBI Taxonomy" id="664784"/>
    <lineage>
        <taxon>Bacteria</taxon>
        <taxon>Bacillati</taxon>
        <taxon>Actinomycetota</taxon>
        <taxon>Actinomycetes</taxon>
        <taxon>Pseudonocardiales</taxon>
        <taxon>Pseudonocardiaceae</taxon>
        <taxon>Haloechinothrix</taxon>
    </lineage>
</organism>
<accession>A0A239A0H1</accession>
<dbReference type="EMBL" id="FZNW01000028">
    <property type="protein sequence ID" value="SNR88618.1"/>
    <property type="molecule type" value="Genomic_DNA"/>
</dbReference>
<evidence type="ECO:0000313" key="5">
    <source>
        <dbReference type="Proteomes" id="UP000198348"/>
    </source>
</evidence>
<dbReference type="InterPro" id="IPR003399">
    <property type="entry name" value="Mce/MlaD"/>
</dbReference>
<evidence type="ECO:0000259" key="3">
    <source>
        <dbReference type="Pfam" id="PF02470"/>
    </source>
</evidence>
<dbReference type="Pfam" id="PF02470">
    <property type="entry name" value="MlaD"/>
    <property type="match status" value="1"/>
</dbReference>
<protein>
    <submittedName>
        <fullName evidence="4">Phospholipid/cholesterol/gamma-HCH transport system substrate-binding protein</fullName>
    </submittedName>
</protein>
<dbReference type="AlphaFoldDB" id="A0A239A0H1"/>
<feature type="domain" description="Mce/MlaD" evidence="3">
    <location>
        <begin position="45"/>
        <end position="121"/>
    </location>
</feature>
<dbReference type="Gene3D" id="1.10.287.950">
    <property type="entry name" value="Methyl-accepting chemotaxis protein"/>
    <property type="match status" value="1"/>
</dbReference>
<dbReference type="GO" id="GO:0005548">
    <property type="term" value="F:phospholipid transporter activity"/>
    <property type="evidence" value="ECO:0007669"/>
    <property type="project" value="TreeGrafter"/>
</dbReference>
<dbReference type="RefSeq" id="WP_089303240.1">
    <property type="nucleotide sequence ID" value="NZ_FZNW01000028.1"/>
</dbReference>
<dbReference type="SUPFAM" id="SSF58104">
    <property type="entry name" value="Methyl-accepting chemotaxis protein (MCP) signaling domain"/>
    <property type="match status" value="1"/>
</dbReference>
<evidence type="ECO:0000256" key="1">
    <source>
        <dbReference type="SAM" id="MobiDB-lite"/>
    </source>
</evidence>
<feature type="region of interest" description="Disordered" evidence="1">
    <location>
        <begin position="399"/>
        <end position="434"/>
    </location>
</feature>
<feature type="transmembrane region" description="Helical" evidence="2">
    <location>
        <begin position="12"/>
        <end position="31"/>
    </location>
</feature>